<dbReference type="PRINTS" id="PR00080">
    <property type="entry name" value="SDRFAMILY"/>
</dbReference>
<reference evidence="4" key="1">
    <citation type="journal article" date="2021" name="Nat. Commun.">
        <title>Genetic determinants of endophytism in the Arabidopsis root mycobiome.</title>
        <authorList>
            <person name="Mesny F."/>
            <person name="Miyauchi S."/>
            <person name="Thiergart T."/>
            <person name="Pickel B."/>
            <person name="Atanasova L."/>
            <person name="Karlsson M."/>
            <person name="Huettel B."/>
            <person name="Barry K.W."/>
            <person name="Haridas S."/>
            <person name="Chen C."/>
            <person name="Bauer D."/>
            <person name="Andreopoulos W."/>
            <person name="Pangilinan J."/>
            <person name="LaButti K."/>
            <person name="Riley R."/>
            <person name="Lipzen A."/>
            <person name="Clum A."/>
            <person name="Drula E."/>
            <person name="Henrissat B."/>
            <person name="Kohler A."/>
            <person name="Grigoriev I.V."/>
            <person name="Martin F.M."/>
            <person name="Hacquard S."/>
        </authorList>
    </citation>
    <scope>NUCLEOTIDE SEQUENCE</scope>
    <source>
        <strain evidence="4">MPI-CAGE-CH-0235</strain>
    </source>
</reference>
<proteinExistence type="inferred from homology"/>
<dbReference type="Gene3D" id="3.40.50.720">
    <property type="entry name" value="NAD(P)-binding Rossmann-like Domain"/>
    <property type="match status" value="1"/>
</dbReference>
<sequence>MTTKKTVLITGCSDGTLGSALALAFHAAGGWRVFASARNLAKLHDVRSAGIECVQLDVQSQESIAKAVDEVRTLTGGALDALVNNAGTGYNMPVMHMDLQMTRDVFDLNFFSLVTVTQAFIPLLLQSTRSPLIANNTTGQALLGCGFPFQAAYAASKAAAASLTENLRMELGPLGIRVVNLLTGGVKSKFTSNPDFSGTELPPDSIYNLAKSAIEGAWRDTTDSGKADAGEWAKQVVRDLSQSKPSYLISRGQQAMLGRFVTLLPIGTMDGTFQKMTGLDVLDKEIRAAGGVHKAQAKVGK</sequence>
<dbReference type="EMBL" id="JAGPNK010000010">
    <property type="protein sequence ID" value="KAH7312627.1"/>
    <property type="molecule type" value="Genomic_DNA"/>
</dbReference>
<name>A0A8K0SSD8_9HYPO</name>
<dbReference type="GO" id="GO:0004806">
    <property type="term" value="F:triacylglycerol lipase activity"/>
    <property type="evidence" value="ECO:0007669"/>
    <property type="project" value="TreeGrafter"/>
</dbReference>
<dbReference type="PRINTS" id="PR00081">
    <property type="entry name" value="GDHRDH"/>
</dbReference>
<organism evidence="4 5">
    <name type="scientific">Stachybotrys elegans</name>
    <dbReference type="NCBI Taxonomy" id="80388"/>
    <lineage>
        <taxon>Eukaryota</taxon>
        <taxon>Fungi</taxon>
        <taxon>Dikarya</taxon>
        <taxon>Ascomycota</taxon>
        <taxon>Pezizomycotina</taxon>
        <taxon>Sordariomycetes</taxon>
        <taxon>Hypocreomycetidae</taxon>
        <taxon>Hypocreales</taxon>
        <taxon>Stachybotryaceae</taxon>
        <taxon>Stachybotrys</taxon>
    </lineage>
</organism>
<dbReference type="SUPFAM" id="SSF51735">
    <property type="entry name" value="NAD(P)-binding Rossmann-fold domains"/>
    <property type="match status" value="1"/>
</dbReference>
<evidence type="ECO:0000313" key="5">
    <source>
        <dbReference type="Proteomes" id="UP000813444"/>
    </source>
</evidence>
<dbReference type="GO" id="GO:0000140">
    <property type="term" value="F:acylglycerone-phosphate reductase (NADP+) activity"/>
    <property type="evidence" value="ECO:0007669"/>
    <property type="project" value="TreeGrafter"/>
</dbReference>
<keyword evidence="5" id="KW-1185">Reference proteome</keyword>
<keyword evidence="2" id="KW-0560">Oxidoreductase</keyword>
<dbReference type="InterPro" id="IPR002347">
    <property type="entry name" value="SDR_fam"/>
</dbReference>
<evidence type="ECO:0000256" key="2">
    <source>
        <dbReference type="ARBA" id="ARBA00023002"/>
    </source>
</evidence>
<accession>A0A8K0SSD8</accession>
<protein>
    <submittedName>
        <fullName evidence="4">Uncharacterized protein</fullName>
    </submittedName>
</protein>
<dbReference type="PANTHER" id="PTHR44169">
    <property type="entry name" value="NADPH-DEPENDENT 1-ACYLDIHYDROXYACETONE PHOSPHATE REDUCTASE"/>
    <property type="match status" value="1"/>
</dbReference>
<comment type="caution">
    <text evidence="4">The sequence shown here is derived from an EMBL/GenBank/DDBJ whole genome shotgun (WGS) entry which is preliminary data.</text>
</comment>
<dbReference type="AlphaFoldDB" id="A0A8K0SSD8"/>
<dbReference type="GO" id="GO:0005783">
    <property type="term" value="C:endoplasmic reticulum"/>
    <property type="evidence" value="ECO:0007669"/>
    <property type="project" value="TreeGrafter"/>
</dbReference>
<dbReference type="GO" id="GO:0019433">
    <property type="term" value="P:triglyceride catabolic process"/>
    <property type="evidence" value="ECO:0007669"/>
    <property type="project" value="TreeGrafter"/>
</dbReference>
<comment type="similarity">
    <text evidence="1 3">Belongs to the short-chain dehydrogenases/reductases (SDR) family.</text>
</comment>
<dbReference type="GO" id="GO:0005811">
    <property type="term" value="C:lipid droplet"/>
    <property type="evidence" value="ECO:0007669"/>
    <property type="project" value="TreeGrafter"/>
</dbReference>
<dbReference type="Pfam" id="PF00106">
    <property type="entry name" value="adh_short"/>
    <property type="match status" value="1"/>
</dbReference>
<dbReference type="PANTHER" id="PTHR44169:SF3">
    <property type="entry name" value="SHORT-CHAIN DEHYDROGENASE SRDE"/>
    <property type="match status" value="1"/>
</dbReference>
<dbReference type="Proteomes" id="UP000813444">
    <property type="component" value="Unassembled WGS sequence"/>
</dbReference>
<dbReference type="GO" id="GO:0006654">
    <property type="term" value="P:phosphatidic acid biosynthetic process"/>
    <property type="evidence" value="ECO:0007669"/>
    <property type="project" value="TreeGrafter"/>
</dbReference>
<dbReference type="OrthoDB" id="2102561at2759"/>
<evidence type="ECO:0000256" key="1">
    <source>
        <dbReference type="ARBA" id="ARBA00006484"/>
    </source>
</evidence>
<gene>
    <name evidence="4" type="ORF">B0I35DRAFT_513950</name>
</gene>
<evidence type="ECO:0000313" key="4">
    <source>
        <dbReference type="EMBL" id="KAH7312627.1"/>
    </source>
</evidence>
<evidence type="ECO:0000256" key="3">
    <source>
        <dbReference type="RuleBase" id="RU000363"/>
    </source>
</evidence>
<dbReference type="InterPro" id="IPR036291">
    <property type="entry name" value="NAD(P)-bd_dom_sf"/>
</dbReference>